<proteinExistence type="predicted"/>
<sequence length="190" mass="20551">MPTLNSFAARSNDGTPGSMEAAEYITGDNPVTPLTHATHPSCSSKILRTIWKDVLPISTVMRCSYFIVVICTSMFGFQKDATIVAVDHLALSAAAVACLESAAALFFGFLLKARVCWVDASVARTNTGRGDKISEFLHLVCCGCFLVACASLAALFLRIIWHACPYVSLGMFGSWILTVIVSGVVWYRLM</sequence>
<dbReference type="AlphaFoldDB" id="A0A067NA32"/>
<evidence type="ECO:0000256" key="1">
    <source>
        <dbReference type="SAM" id="Phobius"/>
    </source>
</evidence>
<evidence type="ECO:0000313" key="3">
    <source>
        <dbReference type="Proteomes" id="UP000027195"/>
    </source>
</evidence>
<dbReference type="HOGENOM" id="CLU_1421220_0_0_1"/>
<feature type="transmembrane region" description="Helical" evidence="1">
    <location>
        <begin position="136"/>
        <end position="160"/>
    </location>
</feature>
<dbReference type="InParanoid" id="A0A067NA32"/>
<keyword evidence="3" id="KW-1185">Reference proteome</keyword>
<evidence type="ECO:0000313" key="2">
    <source>
        <dbReference type="EMBL" id="KDQ20982.1"/>
    </source>
</evidence>
<name>A0A067NA32_BOTB1</name>
<keyword evidence="1" id="KW-1133">Transmembrane helix</keyword>
<gene>
    <name evidence="2" type="ORF">BOTBODRAFT_183659</name>
</gene>
<dbReference type="Proteomes" id="UP000027195">
    <property type="component" value="Unassembled WGS sequence"/>
</dbReference>
<accession>A0A067NA32</accession>
<keyword evidence="1" id="KW-0472">Membrane</keyword>
<feature type="transmembrane region" description="Helical" evidence="1">
    <location>
        <begin position="89"/>
        <end position="111"/>
    </location>
</feature>
<organism evidence="2 3">
    <name type="scientific">Botryobasidium botryosum (strain FD-172 SS1)</name>
    <dbReference type="NCBI Taxonomy" id="930990"/>
    <lineage>
        <taxon>Eukaryota</taxon>
        <taxon>Fungi</taxon>
        <taxon>Dikarya</taxon>
        <taxon>Basidiomycota</taxon>
        <taxon>Agaricomycotina</taxon>
        <taxon>Agaricomycetes</taxon>
        <taxon>Cantharellales</taxon>
        <taxon>Botryobasidiaceae</taxon>
        <taxon>Botryobasidium</taxon>
    </lineage>
</organism>
<dbReference type="EMBL" id="KL198017">
    <property type="protein sequence ID" value="KDQ20982.1"/>
    <property type="molecule type" value="Genomic_DNA"/>
</dbReference>
<feature type="transmembrane region" description="Helical" evidence="1">
    <location>
        <begin position="54"/>
        <end position="77"/>
    </location>
</feature>
<reference evidence="3" key="1">
    <citation type="journal article" date="2014" name="Proc. Natl. Acad. Sci. U.S.A.">
        <title>Extensive sampling of basidiomycete genomes demonstrates inadequacy of the white-rot/brown-rot paradigm for wood decay fungi.</title>
        <authorList>
            <person name="Riley R."/>
            <person name="Salamov A.A."/>
            <person name="Brown D.W."/>
            <person name="Nagy L.G."/>
            <person name="Floudas D."/>
            <person name="Held B.W."/>
            <person name="Levasseur A."/>
            <person name="Lombard V."/>
            <person name="Morin E."/>
            <person name="Otillar R."/>
            <person name="Lindquist E.A."/>
            <person name="Sun H."/>
            <person name="LaButti K.M."/>
            <person name="Schmutz J."/>
            <person name="Jabbour D."/>
            <person name="Luo H."/>
            <person name="Baker S.E."/>
            <person name="Pisabarro A.G."/>
            <person name="Walton J.D."/>
            <person name="Blanchette R.A."/>
            <person name="Henrissat B."/>
            <person name="Martin F."/>
            <person name="Cullen D."/>
            <person name="Hibbett D.S."/>
            <person name="Grigoriev I.V."/>
        </authorList>
    </citation>
    <scope>NUCLEOTIDE SEQUENCE [LARGE SCALE GENOMIC DNA]</scope>
    <source>
        <strain evidence="3">FD-172 SS1</strain>
    </source>
</reference>
<keyword evidence="1" id="KW-0812">Transmembrane</keyword>
<protein>
    <recommendedName>
        <fullName evidence="4">Transmembrane protein</fullName>
    </recommendedName>
</protein>
<evidence type="ECO:0008006" key="4">
    <source>
        <dbReference type="Google" id="ProtNLM"/>
    </source>
</evidence>
<feature type="transmembrane region" description="Helical" evidence="1">
    <location>
        <begin position="166"/>
        <end position="187"/>
    </location>
</feature>